<evidence type="ECO:0000313" key="10">
    <source>
        <dbReference type="Proteomes" id="UP000249495"/>
    </source>
</evidence>
<name>A0A2X3VFH7_9STRE</name>
<sequence length="251" mass="26998">MITEKELLTLCGQVGRVLLTSGAETSRVETTVEYIGKAAGFTVTCHATMTAILISEDLNNRVHIVKIRGNQFNLQKLDEINHLSRQFTEGRLSFAELQGEVNRIDQKVIDFKWPEKILSAGLVSVAPMMLFKASWSDLAWAFLVGICGYLIAQWAFYKVQGAYAAPALGGLTVGFLAGLLFALHLGQNADHIAVSALMPLVPGVAMTNSFREIIGRDTISGLVRAVDAVVTAGAIGGGVIIGHFLAQLLTL</sequence>
<dbReference type="EMBL" id="LS483343">
    <property type="protein sequence ID" value="SQF40210.1"/>
    <property type="molecule type" value="Genomic_DNA"/>
</dbReference>
<keyword evidence="5 7" id="KW-0472">Membrane</keyword>
<dbReference type="Proteomes" id="UP000249495">
    <property type="component" value="Chromosome 1"/>
</dbReference>
<evidence type="ECO:0000256" key="7">
    <source>
        <dbReference type="SAM" id="Phobius"/>
    </source>
</evidence>
<evidence type="ECO:0000256" key="6">
    <source>
        <dbReference type="ARBA" id="ARBA00034125"/>
    </source>
</evidence>
<feature type="transmembrane region" description="Helical" evidence="7">
    <location>
        <begin position="164"/>
        <end position="185"/>
    </location>
</feature>
<evidence type="ECO:0000256" key="3">
    <source>
        <dbReference type="ARBA" id="ARBA00022692"/>
    </source>
</evidence>
<dbReference type="GO" id="GO:0022857">
    <property type="term" value="F:transmembrane transporter activity"/>
    <property type="evidence" value="ECO:0007669"/>
    <property type="project" value="InterPro"/>
</dbReference>
<dbReference type="InterPro" id="IPR010619">
    <property type="entry name" value="ThrE-like_N"/>
</dbReference>
<evidence type="ECO:0000256" key="1">
    <source>
        <dbReference type="ARBA" id="ARBA00004651"/>
    </source>
</evidence>
<feature type="transmembrane region" description="Helical" evidence="7">
    <location>
        <begin position="139"/>
        <end position="157"/>
    </location>
</feature>
<dbReference type="PANTHER" id="PTHR34390">
    <property type="entry name" value="UPF0442 PROTEIN YJJB-RELATED"/>
    <property type="match status" value="1"/>
</dbReference>
<dbReference type="PANTHER" id="PTHR34390:SF2">
    <property type="entry name" value="SUCCINATE TRANSPORTER SUBUNIT YJJP-RELATED"/>
    <property type="match status" value="1"/>
</dbReference>
<organism evidence="9 10">
    <name type="scientific">Streptococcus ferus</name>
    <dbReference type="NCBI Taxonomy" id="1345"/>
    <lineage>
        <taxon>Bacteria</taxon>
        <taxon>Bacillati</taxon>
        <taxon>Bacillota</taxon>
        <taxon>Bacilli</taxon>
        <taxon>Lactobacillales</taxon>
        <taxon>Streptococcaceae</taxon>
        <taxon>Streptococcus</taxon>
    </lineage>
</organism>
<keyword evidence="3 7" id="KW-0812">Transmembrane</keyword>
<dbReference type="RefSeq" id="WP_018029684.1">
    <property type="nucleotide sequence ID" value="NZ_JBCLUB010000001.1"/>
</dbReference>
<evidence type="ECO:0000313" key="9">
    <source>
        <dbReference type="EMBL" id="SQF40210.1"/>
    </source>
</evidence>
<protein>
    <submittedName>
        <fullName evidence="9">Membrane spanning protein</fullName>
    </submittedName>
</protein>
<dbReference type="GO" id="GO:0005886">
    <property type="term" value="C:plasma membrane"/>
    <property type="evidence" value="ECO:0007669"/>
    <property type="project" value="UniProtKB-SubCell"/>
</dbReference>
<evidence type="ECO:0000256" key="2">
    <source>
        <dbReference type="ARBA" id="ARBA00022475"/>
    </source>
</evidence>
<reference evidence="9 10" key="1">
    <citation type="submission" date="2018-06" db="EMBL/GenBank/DDBJ databases">
        <authorList>
            <consortium name="Pathogen Informatics"/>
            <person name="Doyle S."/>
        </authorList>
    </citation>
    <scope>NUCLEOTIDE SEQUENCE [LARGE SCALE GENOMIC DNA]</scope>
    <source>
        <strain evidence="9 10">NCTC12278</strain>
    </source>
</reference>
<keyword evidence="10" id="KW-1185">Reference proteome</keyword>
<accession>A0A2X3VFH7</accession>
<dbReference type="AlphaFoldDB" id="A0A2X3VFH7"/>
<keyword evidence="4 7" id="KW-1133">Transmembrane helix</keyword>
<comment type="subcellular location">
    <subcellularLocation>
        <location evidence="1">Cell membrane</location>
        <topology evidence="1">Multi-pass membrane protein</topology>
    </subcellularLocation>
</comment>
<dbReference type="KEGG" id="sfer:NCTC12278_00824"/>
<feature type="domain" description="Threonine/serine exporter-like N-terminal" evidence="8">
    <location>
        <begin position="10"/>
        <end position="243"/>
    </location>
</feature>
<proteinExistence type="inferred from homology"/>
<comment type="similarity">
    <text evidence="6">Belongs to the ThrE exporter (TC 2.A.79) family.</text>
</comment>
<evidence type="ECO:0000259" key="8">
    <source>
        <dbReference type="Pfam" id="PF06738"/>
    </source>
</evidence>
<dbReference type="GO" id="GO:0015744">
    <property type="term" value="P:succinate transport"/>
    <property type="evidence" value="ECO:0007669"/>
    <property type="project" value="TreeGrafter"/>
</dbReference>
<dbReference type="STRING" id="1123303.GCA_000372425_00354"/>
<gene>
    <name evidence="9" type="ORF">NCTC12278_00824</name>
</gene>
<keyword evidence="2" id="KW-1003">Cell membrane</keyword>
<evidence type="ECO:0000256" key="4">
    <source>
        <dbReference type="ARBA" id="ARBA00022989"/>
    </source>
</evidence>
<feature type="transmembrane region" description="Helical" evidence="7">
    <location>
        <begin position="222"/>
        <end position="246"/>
    </location>
</feature>
<dbReference type="InterPro" id="IPR050539">
    <property type="entry name" value="ThrE_Dicarb/AminoAcid_Exp"/>
</dbReference>
<evidence type="ECO:0000256" key="5">
    <source>
        <dbReference type="ARBA" id="ARBA00023136"/>
    </source>
</evidence>
<dbReference type="Pfam" id="PF06738">
    <property type="entry name" value="ThrE"/>
    <property type="match status" value="1"/>
</dbReference>